<dbReference type="PANTHER" id="PTHR30590:SF2">
    <property type="entry name" value="INNER MEMBRANE PROTEIN"/>
    <property type="match status" value="1"/>
</dbReference>
<dbReference type="PANTHER" id="PTHR30590">
    <property type="entry name" value="INNER MEMBRANE PROTEIN"/>
    <property type="match status" value="1"/>
</dbReference>
<dbReference type="EMBL" id="JACCKA010000072">
    <property type="protein sequence ID" value="NZA27127.1"/>
    <property type="molecule type" value="Genomic_DNA"/>
</dbReference>
<dbReference type="Proteomes" id="UP000578091">
    <property type="component" value="Unassembled WGS sequence"/>
</dbReference>
<keyword evidence="1" id="KW-1133">Transmembrane helix</keyword>
<feature type="transmembrane region" description="Helical" evidence="1">
    <location>
        <begin position="289"/>
        <end position="306"/>
    </location>
</feature>
<dbReference type="Pfam" id="PF04235">
    <property type="entry name" value="DUF418"/>
    <property type="match status" value="1"/>
</dbReference>
<keyword evidence="4" id="KW-1185">Reference proteome</keyword>
<gene>
    <name evidence="3" type="ORF">H0E84_12125</name>
</gene>
<feature type="transmembrane region" description="Helical" evidence="1">
    <location>
        <begin position="354"/>
        <end position="375"/>
    </location>
</feature>
<feature type="transmembrane region" description="Helical" evidence="1">
    <location>
        <begin position="104"/>
        <end position="120"/>
    </location>
</feature>
<name>A0A853JEW0_9GAMM</name>
<evidence type="ECO:0000256" key="1">
    <source>
        <dbReference type="SAM" id="Phobius"/>
    </source>
</evidence>
<accession>A0A853JEW0</accession>
<feature type="transmembrane region" description="Helical" evidence="1">
    <location>
        <begin position="61"/>
        <end position="83"/>
    </location>
</feature>
<feature type="transmembrane region" description="Helical" evidence="1">
    <location>
        <begin position="22"/>
        <end position="41"/>
    </location>
</feature>
<dbReference type="InterPro" id="IPR007349">
    <property type="entry name" value="DUF418"/>
</dbReference>
<feature type="domain" description="DUF418" evidence="2">
    <location>
        <begin position="228"/>
        <end position="393"/>
    </location>
</feature>
<feature type="transmembrane region" description="Helical" evidence="1">
    <location>
        <begin position="140"/>
        <end position="160"/>
    </location>
</feature>
<organism evidence="3 4">
    <name type="scientific">Luteimonas salinisoli</name>
    <dbReference type="NCBI Taxonomy" id="2752307"/>
    <lineage>
        <taxon>Bacteria</taxon>
        <taxon>Pseudomonadati</taxon>
        <taxon>Pseudomonadota</taxon>
        <taxon>Gammaproteobacteria</taxon>
        <taxon>Lysobacterales</taxon>
        <taxon>Lysobacteraceae</taxon>
        <taxon>Luteimonas</taxon>
    </lineage>
</organism>
<dbReference type="InterPro" id="IPR052529">
    <property type="entry name" value="Bact_Transport_Assoc"/>
</dbReference>
<feature type="transmembrane region" description="Helical" evidence="1">
    <location>
        <begin position="326"/>
        <end position="347"/>
    </location>
</feature>
<feature type="transmembrane region" description="Helical" evidence="1">
    <location>
        <begin position="206"/>
        <end position="228"/>
    </location>
</feature>
<evidence type="ECO:0000313" key="3">
    <source>
        <dbReference type="EMBL" id="NZA27127.1"/>
    </source>
</evidence>
<keyword evidence="1" id="KW-0812">Transmembrane</keyword>
<proteinExistence type="predicted"/>
<comment type="caution">
    <text evidence="3">The sequence shown here is derived from an EMBL/GenBank/DDBJ whole genome shotgun (WGS) entry which is preliminary data.</text>
</comment>
<evidence type="ECO:0000313" key="4">
    <source>
        <dbReference type="Proteomes" id="UP000578091"/>
    </source>
</evidence>
<keyword evidence="1" id="KW-0472">Membrane</keyword>
<evidence type="ECO:0000259" key="2">
    <source>
        <dbReference type="Pfam" id="PF04235"/>
    </source>
</evidence>
<dbReference type="AlphaFoldDB" id="A0A853JEW0"/>
<reference evidence="3 4" key="1">
    <citation type="submission" date="2020-07" db="EMBL/GenBank/DDBJ databases">
        <title>Luteimonas sp. SJ-92.</title>
        <authorList>
            <person name="Huang X.-X."/>
            <person name="Xu L."/>
            <person name="Sun J.-Q."/>
        </authorList>
    </citation>
    <scope>NUCLEOTIDE SEQUENCE [LARGE SCALE GENOMIC DNA]</scope>
    <source>
        <strain evidence="3 4">SJ-92</strain>
    </source>
</reference>
<sequence length="417" mass="45447">MAEPSAPTGGESRLILLDALRGFALFGVLLVNLKSLSLYALLPKAERQALPSAAFDRAADIATAMLVDGTAITLFSVLFGVGFAMQMQRAAGQPGRVRRYVRRLLVLLAIGLVHAWLLWWGDILRYYAILGLALLPFARVAPRLLAAAGVVVVVALPLALQPVVPQLLPPQIGSAESAAQSLAAFGSERWSEMLEGNFARDLRMRVAVWILPAYVFGRLLIGVALGGSGVLQDPANHLRFWKRCCLATLPVAVAIAALLFLHDHRDLATAIPWLREEPGRLALRMLRNLAPLNLALFYLSAFVLAFQRPAWRTGLAWLAPVGRMALTNYLAQTAVAIALFYGVGLGLGPRFGMAGVCIAALVVFPLQAVASAWWLRWFRFGPLEWLWRTLTYGRMQPMRRACRRPGTQGDGLEGVAA</sequence>
<protein>
    <submittedName>
        <fullName evidence="3">DUF418 domain-containing protein</fullName>
    </submittedName>
</protein>
<dbReference type="RefSeq" id="WP_180678904.1">
    <property type="nucleotide sequence ID" value="NZ_JACCKA010000072.1"/>
</dbReference>
<feature type="transmembrane region" description="Helical" evidence="1">
    <location>
        <begin position="240"/>
        <end position="261"/>
    </location>
</feature>